<reference evidence="1 2" key="1">
    <citation type="journal article" date="2016" name="Nat. Commun.">
        <title>Thousands of microbial genomes shed light on interconnected biogeochemical processes in an aquifer system.</title>
        <authorList>
            <person name="Anantharaman K."/>
            <person name="Brown C.T."/>
            <person name="Hug L.A."/>
            <person name="Sharon I."/>
            <person name="Castelle C.J."/>
            <person name="Probst A.J."/>
            <person name="Thomas B.C."/>
            <person name="Singh A."/>
            <person name="Wilkins M.J."/>
            <person name="Karaoz U."/>
            <person name="Brodie E.L."/>
            <person name="Williams K.H."/>
            <person name="Hubbard S.S."/>
            <person name="Banfield J.F."/>
        </authorList>
    </citation>
    <scope>NUCLEOTIDE SEQUENCE [LARGE SCALE GENOMIC DNA]</scope>
</reference>
<dbReference type="EMBL" id="MGKP01000003">
    <property type="protein sequence ID" value="OGN29706.1"/>
    <property type="molecule type" value="Genomic_DNA"/>
</dbReference>
<comment type="caution">
    <text evidence="1">The sequence shown here is derived from an EMBL/GenBank/DDBJ whole genome shotgun (WGS) entry which is preliminary data.</text>
</comment>
<sequence length="92" mass="10384">MPMCIVGRLLGTTGKPKLLPLLPVFCRYWRLRQSGWTDGVAKELIFRRNSGLCFLILLHATSFGDDWGGTKIFHTAIIRQQKTAPAEGRLEI</sequence>
<evidence type="ECO:0000313" key="2">
    <source>
        <dbReference type="Proteomes" id="UP000179047"/>
    </source>
</evidence>
<evidence type="ECO:0000313" key="1">
    <source>
        <dbReference type="EMBL" id="OGN29706.1"/>
    </source>
</evidence>
<proteinExistence type="predicted"/>
<organism evidence="1 2">
    <name type="scientific">Candidatus Yanofskybacteria bacterium RIFCSPLOWO2_01_FULL_49_25</name>
    <dbReference type="NCBI Taxonomy" id="1802701"/>
    <lineage>
        <taxon>Bacteria</taxon>
        <taxon>Candidatus Yanofskyibacteriota</taxon>
    </lineage>
</organism>
<protein>
    <submittedName>
        <fullName evidence="1">Uncharacterized protein</fullName>
    </submittedName>
</protein>
<name>A0A1F8GYI9_9BACT</name>
<dbReference type="Proteomes" id="UP000179047">
    <property type="component" value="Unassembled WGS sequence"/>
</dbReference>
<accession>A0A1F8GYI9</accession>
<gene>
    <name evidence="1" type="ORF">A3A33_04415</name>
</gene>
<dbReference type="AlphaFoldDB" id="A0A1F8GYI9"/>